<proteinExistence type="predicted"/>
<evidence type="ECO:0000256" key="2">
    <source>
        <dbReference type="ARBA" id="ARBA00023015"/>
    </source>
</evidence>
<name>A0A918JAZ2_9ACTN</name>
<dbReference type="Pfam" id="PF13411">
    <property type="entry name" value="MerR_1"/>
    <property type="match status" value="1"/>
</dbReference>
<feature type="domain" description="HTH merR-type" evidence="5">
    <location>
        <begin position="2"/>
        <end position="70"/>
    </location>
</feature>
<dbReference type="SUPFAM" id="SSF46955">
    <property type="entry name" value="Putative DNA-binding domain"/>
    <property type="match status" value="1"/>
</dbReference>
<keyword evidence="1" id="KW-0678">Repressor</keyword>
<dbReference type="EMBL" id="BMUE01000007">
    <property type="protein sequence ID" value="GGW55677.1"/>
    <property type="molecule type" value="Genomic_DNA"/>
</dbReference>
<dbReference type="PRINTS" id="PR00040">
    <property type="entry name" value="HTHMERR"/>
</dbReference>
<evidence type="ECO:0000313" key="6">
    <source>
        <dbReference type="EMBL" id="GGW55677.1"/>
    </source>
</evidence>
<dbReference type="Proteomes" id="UP000620224">
    <property type="component" value="Unassembled WGS sequence"/>
</dbReference>
<organism evidence="6 7">
    <name type="scientific">Streptomyces lucensis JCM 4490</name>
    <dbReference type="NCBI Taxonomy" id="1306176"/>
    <lineage>
        <taxon>Bacteria</taxon>
        <taxon>Bacillati</taxon>
        <taxon>Actinomycetota</taxon>
        <taxon>Actinomycetes</taxon>
        <taxon>Kitasatosporales</taxon>
        <taxon>Streptomycetaceae</taxon>
        <taxon>Streptomyces</taxon>
    </lineage>
</organism>
<accession>A0A918JAZ2</accession>
<dbReference type="PANTHER" id="PTHR30204:SF69">
    <property type="entry name" value="MERR-FAMILY TRANSCRIPTIONAL REGULATOR"/>
    <property type="match status" value="1"/>
</dbReference>
<keyword evidence="7" id="KW-1185">Reference proteome</keyword>
<evidence type="ECO:0000313" key="7">
    <source>
        <dbReference type="Proteomes" id="UP000620224"/>
    </source>
</evidence>
<protein>
    <submittedName>
        <fullName evidence="6">MerR family transcriptional regulator</fullName>
    </submittedName>
</protein>
<dbReference type="InterPro" id="IPR047057">
    <property type="entry name" value="MerR_fam"/>
</dbReference>
<evidence type="ECO:0000256" key="3">
    <source>
        <dbReference type="ARBA" id="ARBA00023125"/>
    </source>
</evidence>
<comment type="caution">
    <text evidence="6">The sequence shown here is derived from an EMBL/GenBank/DDBJ whole genome shotgun (WGS) entry which is preliminary data.</text>
</comment>
<evidence type="ECO:0000256" key="1">
    <source>
        <dbReference type="ARBA" id="ARBA00022491"/>
    </source>
</evidence>
<reference evidence="6" key="2">
    <citation type="submission" date="2020-09" db="EMBL/GenBank/DDBJ databases">
        <authorList>
            <person name="Sun Q."/>
            <person name="Ohkuma M."/>
        </authorList>
    </citation>
    <scope>NUCLEOTIDE SEQUENCE</scope>
    <source>
        <strain evidence="6">JCM 4490</strain>
    </source>
</reference>
<gene>
    <name evidence="6" type="ORF">GCM10010503_35960</name>
</gene>
<keyword evidence="3" id="KW-0238">DNA-binding</keyword>
<sequence length="123" mass="14146">MVMTIGQLSEATGVPASAIRFWERHGLLPPPARQSGQRRYDSDAAERIVVLRKYQQAGLTLSEVKEFQRDQPHRQAMIRAKITEIEQRMVDLHHATQLLEHALKCSAKDIVTCPKFRELTARW</sequence>
<dbReference type="SMART" id="SM00422">
    <property type="entry name" value="HTH_MERR"/>
    <property type="match status" value="1"/>
</dbReference>
<dbReference type="PROSITE" id="PS50937">
    <property type="entry name" value="HTH_MERR_2"/>
    <property type="match status" value="1"/>
</dbReference>
<keyword evidence="4" id="KW-0804">Transcription</keyword>
<evidence type="ECO:0000259" key="5">
    <source>
        <dbReference type="PROSITE" id="PS50937"/>
    </source>
</evidence>
<dbReference type="GO" id="GO:0003677">
    <property type="term" value="F:DNA binding"/>
    <property type="evidence" value="ECO:0007669"/>
    <property type="project" value="UniProtKB-KW"/>
</dbReference>
<dbReference type="InterPro" id="IPR009061">
    <property type="entry name" value="DNA-bd_dom_put_sf"/>
</dbReference>
<evidence type="ECO:0000256" key="4">
    <source>
        <dbReference type="ARBA" id="ARBA00023163"/>
    </source>
</evidence>
<dbReference type="RefSeq" id="WP_190016361.1">
    <property type="nucleotide sequence ID" value="NZ_BMUE01000007.1"/>
</dbReference>
<reference evidence="6" key="1">
    <citation type="journal article" date="2014" name="Int. J. Syst. Evol. Microbiol.">
        <title>Complete genome sequence of Corynebacterium casei LMG S-19264T (=DSM 44701T), isolated from a smear-ripened cheese.</title>
        <authorList>
            <consortium name="US DOE Joint Genome Institute (JGI-PGF)"/>
            <person name="Walter F."/>
            <person name="Albersmeier A."/>
            <person name="Kalinowski J."/>
            <person name="Ruckert C."/>
        </authorList>
    </citation>
    <scope>NUCLEOTIDE SEQUENCE</scope>
    <source>
        <strain evidence="6">JCM 4490</strain>
    </source>
</reference>
<dbReference type="Gene3D" id="1.10.1660.10">
    <property type="match status" value="1"/>
</dbReference>
<dbReference type="GO" id="GO:0003700">
    <property type="term" value="F:DNA-binding transcription factor activity"/>
    <property type="evidence" value="ECO:0007669"/>
    <property type="project" value="InterPro"/>
</dbReference>
<dbReference type="PANTHER" id="PTHR30204">
    <property type="entry name" value="REDOX-CYCLING DRUG-SENSING TRANSCRIPTIONAL ACTIVATOR SOXR"/>
    <property type="match status" value="1"/>
</dbReference>
<dbReference type="InterPro" id="IPR000551">
    <property type="entry name" value="MerR-type_HTH_dom"/>
</dbReference>
<dbReference type="AlphaFoldDB" id="A0A918JAZ2"/>
<keyword evidence="2" id="KW-0805">Transcription regulation</keyword>